<dbReference type="InterPro" id="IPR036386">
    <property type="entry name" value="HscB_C_sf"/>
</dbReference>
<dbReference type="SUPFAM" id="SSF46565">
    <property type="entry name" value="Chaperone J-domain"/>
    <property type="match status" value="1"/>
</dbReference>
<comment type="similarity">
    <text evidence="1">Belongs to the HscB family.</text>
</comment>
<dbReference type="InterPro" id="IPR036869">
    <property type="entry name" value="J_dom_sf"/>
</dbReference>
<dbReference type="Pfam" id="PF07743">
    <property type="entry name" value="HSCB_C"/>
    <property type="match status" value="1"/>
</dbReference>
<evidence type="ECO:0000313" key="5">
    <source>
        <dbReference type="Proteomes" id="UP000324585"/>
    </source>
</evidence>
<comment type="caution">
    <text evidence="4">The sequence shown here is derived from an EMBL/GenBank/DDBJ whole genome shotgun (WGS) entry which is preliminary data.</text>
</comment>
<dbReference type="GO" id="GO:0044571">
    <property type="term" value="P:[2Fe-2S] cluster assembly"/>
    <property type="evidence" value="ECO:0007669"/>
    <property type="project" value="InterPro"/>
</dbReference>
<dbReference type="AlphaFoldDB" id="A0A5J4Z6G4"/>
<dbReference type="SUPFAM" id="SSF47144">
    <property type="entry name" value="HSC20 (HSCB), C-terminal oligomerisation domain"/>
    <property type="match status" value="1"/>
</dbReference>
<evidence type="ECO:0000256" key="1">
    <source>
        <dbReference type="ARBA" id="ARBA00010476"/>
    </source>
</evidence>
<gene>
    <name evidence="4" type="ORF">FVE85_7234</name>
</gene>
<dbReference type="InterPro" id="IPR001623">
    <property type="entry name" value="DnaJ_domain"/>
</dbReference>
<protein>
    <submittedName>
        <fullName evidence="4">Co-chaperone protein HscB-like</fullName>
    </submittedName>
</protein>
<dbReference type="GO" id="GO:0001671">
    <property type="term" value="F:ATPase activator activity"/>
    <property type="evidence" value="ECO:0007669"/>
    <property type="project" value="InterPro"/>
</dbReference>
<evidence type="ECO:0000259" key="3">
    <source>
        <dbReference type="PROSITE" id="PS50076"/>
    </source>
</evidence>
<organism evidence="4 5">
    <name type="scientific">Porphyridium purpureum</name>
    <name type="common">Red alga</name>
    <name type="synonym">Porphyridium cruentum</name>
    <dbReference type="NCBI Taxonomy" id="35688"/>
    <lineage>
        <taxon>Eukaryota</taxon>
        <taxon>Rhodophyta</taxon>
        <taxon>Bangiophyceae</taxon>
        <taxon>Porphyridiales</taxon>
        <taxon>Porphyridiaceae</taxon>
        <taxon>Porphyridium</taxon>
    </lineage>
</organism>
<dbReference type="InterPro" id="IPR004640">
    <property type="entry name" value="HscB"/>
</dbReference>
<name>A0A5J4Z6G4_PORPP</name>
<dbReference type="GO" id="GO:0051259">
    <property type="term" value="P:protein complex oligomerization"/>
    <property type="evidence" value="ECO:0007669"/>
    <property type="project" value="InterPro"/>
</dbReference>
<dbReference type="Gene3D" id="1.20.1280.20">
    <property type="entry name" value="HscB, C-terminal domain"/>
    <property type="match status" value="1"/>
</dbReference>
<feature type="domain" description="J" evidence="3">
    <location>
        <begin position="98"/>
        <end position="173"/>
    </location>
</feature>
<evidence type="ECO:0000313" key="4">
    <source>
        <dbReference type="EMBL" id="KAA8499649.1"/>
    </source>
</evidence>
<reference evidence="5" key="1">
    <citation type="journal article" date="2019" name="Nat. Commun.">
        <title>Expansion of phycobilisome linker gene families in mesophilic red algae.</title>
        <authorList>
            <person name="Lee J."/>
            <person name="Kim D."/>
            <person name="Bhattacharya D."/>
            <person name="Yoon H.S."/>
        </authorList>
    </citation>
    <scope>NUCLEOTIDE SEQUENCE [LARGE SCALE GENOMIC DNA]</scope>
    <source>
        <strain evidence="5">CCMP 1328</strain>
    </source>
</reference>
<keyword evidence="5" id="KW-1185">Reference proteome</keyword>
<dbReference type="Gene3D" id="1.10.287.110">
    <property type="entry name" value="DnaJ domain"/>
    <property type="match status" value="1"/>
</dbReference>
<evidence type="ECO:0000256" key="2">
    <source>
        <dbReference type="ARBA" id="ARBA00023186"/>
    </source>
</evidence>
<dbReference type="GO" id="GO:0005739">
    <property type="term" value="C:mitochondrion"/>
    <property type="evidence" value="ECO:0007669"/>
    <property type="project" value="TreeGrafter"/>
</dbReference>
<dbReference type="Proteomes" id="UP000324585">
    <property type="component" value="Unassembled WGS sequence"/>
</dbReference>
<dbReference type="GO" id="GO:0051087">
    <property type="term" value="F:protein-folding chaperone binding"/>
    <property type="evidence" value="ECO:0007669"/>
    <property type="project" value="InterPro"/>
</dbReference>
<dbReference type="PANTHER" id="PTHR14021:SF15">
    <property type="entry name" value="IRON-SULFUR CLUSTER CO-CHAPERONE PROTEIN HSCB"/>
    <property type="match status" value="1"/>
</dbReference>
<dbReference type="PROSITE" id="PS50076">
    <property type="entry name" value="DNAJ_2"/>
    <property type="match status" value="1"/>
</dbReference>
<keyword evidence="2" id="KW-0143">Chaperone</keyword>
<dbReference type="EMBL" id="VRMN01000001">
    <property type="protein sequence ID" value="KAA8499649.1"/>
    <property type="molecule type" value="Genomic_DNA"/>
</dbReference>
<accession>A0A5J4Z6G4</accession>
<dbReference type="InterPro" id="IPR009073">
    <property type="entry name" value="HscB_oligo_C"/>
</dbReference>
<dbReference type="OrthoDB" id="448954at2759"/>
<dbReference type="NCBIfam" id="TIGR00714">
    <property type="entry name" value="hscB"/>
    <property type="match status" value="1"/>
</dbReference>
<dbReference type="PANTHER" id="PTHR14021">
    <property type="entry name" value="IRON-SULFUR CLUSTER CO-CHAPERONE PROTEIN HSCB"/>
    <property type="match status" value="1"/>
</dbReference>
<sequence length="284" mass="33438">MRRHAYVWMRRYVVSGRIRQDARAPKDLQRALHVSLARQPTPPRDATVLRRVAAPGRCGMASASWEWVEQLKCPGSVWQPRQGLDWPQLAAMQKEAFSFFGFLGSEVRFDVDFEVVESVYKQLQRNLHPDKLAQYQDEREKTNRVELSQWLNDALGVLRDPATRAMYMLEQFGHALGEQEDQQELLDPEFLAEVMDLREKIEELLQTRDQDSIHAVQCEVEKMKQLCCQKLTELFRLLLSDQRQRRVESEEARSVILHSARRETARLQYIRRMELLLRDVADRF</sequence>
<proteinExistence type="inferred from homology"/>